<organism evidence="1 2">
    <name type="scientific">Paraburkholderia dioscoreae</name>
    <dbReference type="NCBI Taxonomy" id="2604047"/>
    <lineage>
        <taxon>Bacteria</taxon>
        <taxon>Pseudomonadati</taxon>
        <taxon>Pseudomonadota</taxon>
        <taxon>Betaproteobacteria</taxon>
        <taxon>Burkholderiales</taxon>
        <taxon>Burkholderiaceae</taxon>
        <taxon>Paraburkholderia</taxon>
    </lineage>
</organism>
<dbReference type="AlphaFoldDB" id="A0A5Q4ZK96"/>
<dbReference type="RefSeq" id="WP_165188206.1">
    <property type="nucleotide sequence ID" value="NZ_LR699554.1"/>
</dbReference>
<name>A0A5Q4ZK96_9BURK</name>
<reference evidence="1 2" key="1">
    <citation type="submission" date="2019-08" db="EMBL/GenBank/DDBJ databases">
        <authorList>
            <person name="Herpell B J."/>
        </authorList>
    </citation>
    <scope>NUCLEOTIDE SEQUENCE [LARGE SCALE GENOMIC DNA]</scope>
    <source>
        <strain evidence="2">Msb3</strain>
    </source>
</reference>
<protein>
    <submittedName>
        <fullName evidence="1">Uncharacterized protein</fullName>
    </submittedName>
</protein>
<keyword evidence="2" id="KW-1185">Reference proteome</keyword>
<evidence type="ECO:0000313" key="1">
    <source>
        <dbReference type="EMBL" id="VVD32631.1"/>
    </source>
</evidence>
<dbReference type="Proteomes" id="UP000325811">
    <property type="component" value="Chromosome II"/>
</dbReference>
<dbReference type="KEGG" id="pdio:PDMSB3_1340.1"/>
<proteinExistence type="predicted"/>
<gene>
    <name evidence="1" type="ORF">PDMSB3_1340</name>
</gene>
<sequence>MAESTNMLADMINPLDEIQGHVRKSKEIPVLVTTFLKAGHLNKPFIQ</sequence>
<accession>A0A5Q4ZK96</accession>
<dbReference type="EMBL" id="LR699554">
    <property type="protein sequence ID" value="VVD32631.1"/>
    <property type="molecule type" value="Genomic_DNA"/>
</dbReference>
<evidence type="ECO:0000313" key="2">
    <source>
        <dbReference type="Proteomes" id="UP000325811"/>
    </source>
</evidence>